<evidence type="ECO:0000256" key="3">
    <source>
        <dbReference type="RuleBase" id="RU004046"/>
    </source>
</evidence>
<name>A0A8G2CBQ0_9BACT</name>
<evidence type="ECO:0000313" key="4">
    <source>
        <dbReference type="EMBL" id="SHJ61602.1"/>
    </source>
</evidence>
<dbReference type="Pfam" id="PF02685">
    <property type="entry name" value="Glucokinase"/>
    <property type="match status" value="1"/>
</dbReference>
<dbReference type="InterPro" id="IPR003836">
    <property type="entry name" value="Glucokinase"/>
</dbReference>
<dbReference type="AlphaFoldDB" id="A0A8G2CBQ0"/>
<dbReference type="GO" id="GO:0004340">
    <property type="term" value="F:glucokinase activity"/>
    <property type="evidence" value="ECO:0007669"/>
    <property type="project" value="InterPro"/>
</dbReference>
<evidence type="ECO:0000256" key="2">
    <source>
        <dbReference type="ARBA" id="ARBA00022777"/>
    </source>
</evidence>
<dbReference type="Proteomes" id="UP000184001">
    <property type="component" value="Unassembled WGS sequence"/>
</dbReference>
<dbReference type="InterPro" id="IPR043129">
    <property type="entry name" value="ATPase_NBD"/>
</dbReference>
<accession>A0A8G2CBQ0</accession>
<protein>
    <submittedName>
        <fullName evidence="4">Glucokinase</fullName>
    </submittedName>
</protein>
<dbReference type="Gene3D" id="3.40.367.20">
    <property type="match status" value="1"/>
</dbReference>
<reference evidence="4 5" key="1">
    <citation type="submission" date="2016-11" db="EMBL/GenBank/DDBJ databases">
        <authorList>
            <person name="Varghese N."/>
            <person name="Submissions S."/>
        </authorList>
    </citation>
    <scope>NUCLEOTIDE SEQUENCE [LARGE SCALE GENOMIC DNA]</scope>
    <source>
        <strain evidence="4 5">DSM 17919</strain>
    </source>
</reference>
<sequence length="327" mass="35280">MKRILTADIGGTNSRFAAFTIQGKTIRLVRSIWLSTNAADSFVQLLELLANSNFELQPSEADAVVFGVAGPVVDSTKCDPPNIAWDIDLGAIPKKLCCNNALLINDFLAQAYASFTPAFDDAVEIAAGAPALNCPVAILGPGTGLGKSLLVPDGTGKYIPVPSEGGHGAFPFTTKEETDFAAFVREKTGNNEIIQDNILTGSGLEYLFEFHTGKTAPSQAVVAHFSEYPIVLEWFARFFGRICRNFVLDTFALGGLYVTGGIVAKNPIIIEHNEFMKSFLGDKQDKDLLCNIPIKLNANEEAGLWGAAQYGADHLIRKANNHPAMKR</sequence>
<organism evidence="4 5">
    <name type="scientific">Halodesulfovibrio aestuarii</name>
    <dbReference type="NCBI Taxonomy" id="126333"/>
    <lineage>
        <taxon>Bacteria</taxon>
        <taxon>Pseudomonadati</taxon>
        <taxon>Thermodesulfobacteriota</taxon>
        <taxon>Desulfovibrionia</taxon>
        <taxon>Desulfovibrionales</taxon>
        <taxon>Desulfovibrionaceae</taxon>
        <taxon>Halodesulfovibrio</taxon>
    </lineage>
</organism>
<keyword evidence="2 4" id="KW-0418">Kinase</keyword>
<evidence type="ECO:0000313" key="5">
    <source>
        <dbReference type="Proteomes" id="UP000184001"/>
    </source>
</evidence>
<gene>
    <name evidence="4" type="ORF">SAMN05660830_02845</name>
</gene>
<dbReference type="GO" id="GO:0006096">
    <property type="term" value="P:glycolytic process"/>
    <property type="evidence" value="ECO:0007669"/>
    <property type="project" value="InterPro"/>
</dbReference>
<dbReference type="PANTHER" id="PTHR47363">
    <property type="entry name" value="GLUCOKINASE"/>
    <property type="match status" value="1"/>
</dbReference>
<dbReference type="GO" id="GO:0005536">
    <property type="term" value="F:D-glucose binding"/>
    <property type="evidence" value="ECO:0007669"/>
    <property type="project" value="InterPro"/>
</dbReference>
<dbReference type="SUPFAM" id="SSF53067">
    <property type="entry name" value="Actin-like ATPase domain"/>
    <property type="match status" value="1"/>
</dbReference>
<dbReference type="GO" id="GO:0005524">
    <property type="term" value="F:ATP binding"/>
    <property type="evidence" value="ECO:0007669"/>
    <property type="project" value="InterPro"/>
</dbReference>
<dbReference type="CDD" id="cd24008">
    <property type="entry name" value="ASKHA_NBD_GLK"/>
    <property type="match status" value="1"/>
</dbReference>
<dbReference type="Gene3D" id="3.30.420.40">
    <property type="match status" value="1"/>
</dbReference>
<dbReference type="EMBL" id="FQZR01000008">
    <property type="protein sequence ID" value="SHJ61602.1"/>
    <property type="molecule type" value="Genomic_DNA"/>
</dbReference>
<comment type="similarity">
    <text evidence="3">Belongs to the bacterial glucokinase family.</text>
</comment>
<evidence type="ECO:0000256" key="1">
    <source>
        <dbReference type="ARBA" id="ARBA00022679"/>
    </source>
</evidence>
<keyword evidence="1" id="KW-0808">Transferase</keyword>
<dbReference type="PANTHER" id="PTHR47363:SF1">
    <property type="entry name" value="GLUCOKINASE"/>
    <property type="match status" value="1"/>
</dbReference>
<comment type="caution">
    <text evidence="4">The sequence shown here is derived from an EMBL/GenBank/DDBJ whole genome shotgun (WGS) entry which is preliminary data.</text>
</comment>
<proteinExistence type="inferred from homology"/>
<dbReference type="RefSeq" id="WP_019999445.1">
    <property type="nucleotide sequence ID" value="NZ_CP192219.1"/>
</dbReference>